<keyword evidence="3" id="KW-0813">Transport</keyword>
<keyword evidence="5" id="KW-0812">Transmembrane</keyword>
<proteinExistence type="inferred from homology"/>
<evidence type="ECO:0000256" key="1">
    <source>
        <dbReference type="ARBA" id="ARBA00004442"/>
    </source>
</evidence>
<comment type="subcellular location">
    <subcellularLocation>
        <location evidence="1">Cell outer membrane</location>
    </subcellularLocation>
</comment>
<evidence type="ECO:0000313" key="9">
    <source>
        <dbReference type="EMBL" id="MDR5893761.1"/>
    </source>
</evidence>
<keyword evidence="7" id="KW-0998">Cell outer membrane</keyword>
<dbReference type="SUPFAM" id="SSF56954">
    <property type="entry name" value="Outer membrane efflux proteins (OEP)"/>
    <property type="match status" value="1"/>
</dbReference>
<dbReference type="PANTHER" id="PTHR30026:SF22">
    <property type="entry name" value="OUTER MEMBRANE EFFLUX PROTEIN"/>
    <property type="match status" value="1"/>
</dbReference>
<dbReference type="RefSeq" id="WP_309637272.1">
    <property type="nucleotide sequence ID" value="NZ_JARWAL010000012.1"/>
</dbReference>
<comment type="caution">
    <text evidence="9">The sequence shown here is derived from an EMBL/GenBank/DDBJ whole genome shotgun (WGS) entry which is preliminary data.</text>
</comment>
<evidence type="ECO:0000256" key="6">
    <source>
        <dbReference type="ARBA" id="ARBA00023136"/>
    </source>
</evidence>
<dbReference type="Proteomes" id="UP001252270">
    <property type="component" value="Unassembled WGS sequence"/>
</dbReference>
<organism evidence="9 10">
    <name type="scientific">Halomonas mongoliensis</name>
    <dbReference type="NCBI Taxonomy" id="321265"/>
    <lineage>
        <taxon>Bacteria</taxon>
        <taxon>Pseudomonadati</taxon>
        <taxon>Pseudomonadota</taxon>
        <taxon>Gammaproteobacteria</taxon>
        <taxon>Oceanospirillales</taxon>
        <taxon>Halomonadaceae</taxon>
        <taxon>Halomonas</taxon>
    </lineage>
</organism>
<keyword evidence="6" id="KW-0472">Membrane</keyword>
<keyword evidence="10" id="KW-1185">Reference proteome</keyword>
<dbReference type="PANTHER" id="PTHR30026">
    <property type="entry name" value="OUTER MEMBRANE PROTEIN TOLC"/>
    <property type="match status" value="1"/>
</dbReference>
<evidence type="ECO:0000256" key="7">
    <source>
        <dbReference type="ARBA" id="ARBA00023237"/>
    </source>
</evidence>
<accession>A0ABU1GP23</accession>
<name>A0ABU1GP23_9GAMM</name>
<evidence type="ECO:0000256" key="5">
    <source>
        <dbReference type="ARBA" id="ARBA00022692"/>
    </source>
</evidence>
<evidence type="ECO:0000256" key="4">
    <source>
        <dbReference type="ARBA" id="ARBA00022452"/>
    </source>
</evidence>
<dbReference type="Pfam" id="PF02321">
    <property type="entry name" value="OEP"/>
    <property type="match status" value="2"/>
</dbReference>
<protein>
    <submittedName>
        <fullName evidence="9">TolC family protein</fullName>
    </submittedName>
</protein>
<gene>
    <name evidence="9" type="ORF">QC820_13165</name>
</gene>
<evidence type="ECO:0000313" key="10">
    <source>
        <dbReference type="Proteomes" id="UP001252270"/>
    </source>
</evidence>
<dbReference type="EMBL" id="JARWAL010000012">
    <property type="protein sequence ID" value="MDR5893761.1"/>
    <property type="molecule type" value="Genomic_DNA"/>
</dbReference>
<evidence type="ECO:0000256" key="3">
    <source>
        <dbReference type="ARBA" id="ARBA00022448"/>
    </source>
</evidence>
<dbReference type="InterPro" id="IPR003423">
    <property type="entry name" value="OMP_efflux"/>
</dbReference>
<keyword evidence="8" id="KW-0175">Coiled coil</keyword>
<evidence type="ECO:0000256" key="8">
    <source>
        <dbReference type="SAM" id="Coils"/>
    </source>
</evidence>
<evidence type="ECO:0000256" key="2">
    <source>
        <dbReference type="ARBA" id="ARBA00007613"/>
    </source>
</evidence>
<dbReference type="Gene3D" id="1.20.1600.10">
    <property type="entry name" value="Outer membrane efflux proteins (OEP)"/>
    <property type="match status" value="1"/>
</dbReference>
<keyword evidence="4" id="KW-1134">Transmembrane beta strand</keyword>
<reference evidence="9 10" key="1">
    <citation type="submission" date="2023-04" db="EMBL/GenBank/DDBJ databases">
        <title>A long-awaited taxogenomic arrangement of the family Halomonadaceae.</title>
        <authorList>
            <person name="De La Haba R."/>
            <person name="Chuvochina M."/>
            <person name="Wittouck S."/>
            <person name="Arahal D.R."/>
            <person name="Sanchez-Porro C."/>
            <person name="Hugenholtz P."/>
            <person name="Ventosa A."/>
        </authorList>
    </citation>
    <scope>NUCLEOTIDE SEQUENCE [LARGE SCALE GENOMIC DNA]</scope>
    <source>
        <strain evidence="9 10">DSM 17332</strain>
    </source>
</reference>
<feature type="coiled-coil region" evidence="8">
    <location>
        <begin position="346"/>
        <end position="402"/>
    </location>
</feature>
<dbReference type="InterPro" id="IPR051906">
    <property type="entry name" value="TolC-like"/>
</dbReference>
<sequence>MIGAHRPGPARAGGLLLALLSLSVSAPVLAIGLTEAVEQGLSIHPSVAAAREEAEAAGADVAIARDGYWPTLQASAGPENSLWGEVGYDITASQMLYDWGRVSSRVEGASAVERQYLEAYKVTSDEAALDIVETYLDVLLFASRLAAVERYIERLEALAELSRDRSGLGYVDRGEAERAELELARAREQLSVERGSLMDARRQFRELLDRDPDGLEPPAPPRLTERLRDPAALEAAVVEAPLFRQASQEVEAARAEREESRASLKPQLNLEGSLQRREIGGRMEEDAVIALRLRMEAFQGLSNFRRVEAAGRRIEAARWSQRATRRDLRRALTTLIEQDEILGWRLESLEAQLANAAEVADAYQEQFEVGLRDIDDLLPIQRDLFEAERQRLELESQQTRLQYRAATHLGELGTLLNMNPSLEEGRNAST</sequence>
<comment type="similarity">
    <text evidence="2">Belongs to the outer membrane factor (OMF) (TC 1.B.17) family.</text>
</comment>